<dbReference type="EMBL" id="BAABJV010000005">
    <property type="protein sequence ID" value="GAA4777408.1"/>
    <property type="molecule type" value="Genomic_DNA"/>
</dbReference>
<dbReference type="RefSeq" id="WP_345613754.1">
    <property type="nucleotide sequence ID" value="NZ_BAABJV010000005.1"/>
</dbReference>
<evidence type="ECO:0000313" key="2">
    <source>
        <dbReference type="Proteomes" id="UP001501147"/>
    </source>
</evidence>
<sequence>MTRPESRPLLFLDVDGPLIPFGAPAELRPGGYPEYRSPYAPRAAEGHPLVSRIDPAHGRRLEALGCELVWASTWADDANTVIAPWLGLPALPVLPVAERPDTAEADLRAGLHWKTRSLVAAARGRAFAWVDDELTGTDRTWVAAHHRGPALLRLVDHRRGLTEADFAALAQWARAHR</sequence>
<name>A0ABP9ABD2_9ACTN</name>
<evidence type="ECO:0000313" key="1">
    <source>
        <dbReference type="EMBL" id="GAA4777408.1"/>
    </source>
</evidence>
<organism evidence="1 2">
    <name type="scientific">Streptomyces sanyensis</name>
    <dbReference type="NCBI Taxonomy" id="568869"/>
    <lineage>
        <taxon>Bacteria</taxon>
        <taxon>Bacillati</taxon>
        <taxon>Actinomycetota</taxon>
        <taxon>Actinomycetes</taxon>
        <taxon>Kitasatosporales</taxon>
        <taxon>Streptomycetaceae</taxon>
        <taxon>Streptomyces</taxon>
    </lineage>
</organism>
<comment type="caution">
    <text evidence="1">The sequence shown here is derived from an EMBL/GenBank/DDBJ whole genome shotgun (WGS) entry which is preliminary data.</text>
</comment>
<gene>
    <name evidence="1" type="ORF">GCM10023329_27990</name>
</gene>
<accession>A0ABP9ABD2</accession>
<dbReference type="Proteomes" id="UP001501147">
    <property type="component" value="Unassembled WGS sequence"/>
</dbReference>
<keyword evidence="2" id="KW-1185">Reference proteome</keyword>
<dbReference type="Pfam" id="PF18143">
    <property type="entry name" value="HAD_SAK_2"/>
    <property type="match status" value="1"/>
</dbReference>
<protein>
    <submittedName>
        <fullName evidence="1">HAD domain-containing protein</fullName>
    </submittedName>
</protein>
<reference evidence="2" key="1">
    <citation type="journal article" date="2019" name="Int. J. Syst. Evol. Microbiol.">
        <title>The Global Catalogue of Microorganisms (GCM) 10K type strain sequencing project: providing services to taxonomists for standard genome sequencing and annotation.</title>
        <authorList>
            <consortium name="The Broad Institute Genomics Platform"/>
            <consortium name="The Broad Institute Genome Sequencing Center for Infectious Disease"/>
            <person name="Wu L."/>
            <person name="Ma J."/>
        </authorList>
    </citation>
    <scope>NUCLEOTIDE SEQUENCE [LARGE SCALE GENOMIC DNA]</scope>
    <source>
        <strain evidence="2">JCM 18324</strain>
    </source>
</reference>
<proteinExistence type="predicted"/>